<dbReference type="InterPro" id="IPR004580">
    <property type="entry name" value="Rad18_fungi"/>
</dbReference>
<protein>
    <recommendedName>
        <fullName evidence="6 18">Postreplication repair E3 ubiquitin-protein ligase RAD18</fullName>
        <ecNumber evidence="5 18">2.3.2.27</ecNumber>
    </recommendedName>
    <alternativeName>
        <fullName evidence="18">RING-type E3 ubiquitin transferase RAD18</fullName>
    </alternativeName>
</protein>
<dbReference type="GO" id="GO:0070987">
    <property type="term" value="P:error-free translesion synthesis"/>
    <property type="evidence" value="ECO:0007669"/>
    <property type="project" value="EnsemblFungi"/>
</dbReference>
<evidence type="ECO:0000256" key="11">
    <source>
        <dbReference type="ARBA" id="ARBA00022786"/>
    </source>
</evidence>
<dbReference type="InterPro" id="IPR013083">
    <property type="entry name" value="Znf_RING/FYVE/PHD"/>
</dbReference>
<dbReference type="GO" id="GO:0042275">
    <property type="term" value="P:error-free postreplication DNA repair"/>
    <property type="evidence" value="ECO:0007669"/>
    <property type="project" value="EnsemblFungi"/>
</dbReference>
<dbReference type="KEGG" id="tdl:TDEL_0A07470"/>
<dbReference type="FunCoup" id="G8ZN85">
    <property type="interactions" value="335"/>
</dbReference>
<dbReference type="GO" id="GO:0008270">
    <property type="term" value="F:zinc ion binding"/>
    <property type="evidence" value="ECO:0007669"/>
    <property type="project" value="UniProtKB-KW"/>
</dbReference>
<dbReference type="Pfam" id="PF13923">
    <property type="entry name" value="zf-C3HC4_2"/>
    <property type="match status" value="1"/>
</dbReference>
<dbReference type="InterPro" id="IPR003034">
    <property type="entry name" value="SAP_dom"/>
</dbReference>
<evidence type="ECO:0000256" key="3">
    <source>
        <dbReference type="ARBA" id="ARBA00004906"/>
    </source>
</evidence>
<evidence type="ECO:0000256" key="15">
    <source>
        <dbReference type="ARBA" id="ARBA00023242"/>
    </source>
</evidence>
<evidence type="ECO:0000256" key="13">
    <source>
        <dbReference type="ARBA" id="ARBA00023125"/>
    </source>
</evidence>
<dbReference type="eggNOG" id="KOG0287">
    <property type="taxonomic scope" value="Eukaryota"/>
</dbReference>
<evidence type="ECO:0000256" key="4">
    <source>
        <dbReference type="ARBA" id="ARBA00009506"/>
    </source>
</evidence>
<feature type="domain" description="RING-type" evidence="20">
    <location>
        <begin position="28"/>
        <end position="65"/>
    </location>
</feature>
<comment type="pathway">
    <text evidence="3 18">Protein modification; protein ubiquitination.</text>
</comment>
<keyword evidence="15 18" id="KW-0539">Nucleus</keyword>
<comment type="catalytic activity">
    <reaction evidence="1 18">
        <text>S-ubiquitinyl-[E2 ubiquitin-conjugating enzyme]-L-cysteine + [acceptor protein]-L-lysine = [E2 ubiquitin-conjugating enzyme]-L-cysteine + N(6)-ubiquitinyl-[acceptor protein]-L-lysine.</text>
        <dbReference type="EC" id="2.3.2.27"/>
    </reaction>
</comment>
<keyword evidence="14 17" id="KW-0234">DNA repair</keyword>
<evidence type="ECO:0000256" key="9">
    <source>
        <dbReference type="ARBA" id="ARBA00022763"/>
    </source>
</evidence>
<keyword evidence="8 18" id="KW-0479">Metal-binding</keyword>
<sequence length="408" mass="46247">MNQPITDASDFAQTAIPQLTQLDKLLRCHICKEFLRVPVLTPCGHTFCSLCIRQYLRQDPKCPLCLNELRESSLRSEFLVGEIVEIHKSSRQALLDILKEYSRTESKGDSPLIELGSQSDADDDIQILATTDRKSLRPSTIGSSVNRVTKLTGVRSLLKNHNEGNKSKQHMAQCPICEQFYPIEALERTHLDECLTVQSLGGQPGSKTSERKAPSPVPRKPSPPKTVQYKHNEDNDTSSHVERYINSSNSGDRQRLPKVTFASMSVAQIKQKLASLGLPVNGTKQTMIARYDQYEMLWNSNFCDAIEPVDVNELKRQLLSWETTQNNHGSSNIGGISSMMKRANGSKPYQKLLADFKNDKFERKSWIQMFRQDFKSLVKEARRQLIKETTNEIESQKDNTEETVKTQS</sequence>
<dbReference type="SMART" id="SM00184">
    <property type="entry name" value="RING"/>
    <property type="match status" value="1"/>
</dbReference>
<comment type="function">
    <text evidence="18">E3 RING-finger protein, member of the UBC2/RAD6 epistasis group. Associates to the E2 ubiquitin conjugating enzyme UBC2/RAD6 to form the UBC2-RAD18 ubiquitin ligase complex involved in postreplicative repair (PRR) of damaged DNA.</text>
</comment>
<keyword evidence="9 17" id="KW-0227">DNA damage</keyword>
<dbReference type="PANTHER" id="PTHR14134:SF2">
    <property type="entry name" value="E3 UBIQUITIN-PROTEIN LIGASE RAD18"/>
    <property type="match status" value="1"/>
</dbReference>
<evidence type="ECO:0000256" key="12">
    <source>
        <dbReference type="ARBA" id="ARBA00022833"/>
    </source>
</evidence>
<evidence type="ECO:0000256" key="5">
    <source>
        <dbReference type="ARBA" id="ARBA00012483"/>
    </source>
</evidence>
<keyword evidence="10 16" id="KW-0863">Zinc-finger</keyword>
<feature type="compositionally biased region" description="Basic and acidic residues" evidence="19">
    <location>
        <begin position="230"/>
        <end position="243"/>
    </location>
</feature>
<evidence type="ECO:0000259" key="21">
    <source>
        <dbReference type="PROSITE" id="PS50800"/>
    </source>
</evidence>
<feature type="region of interest" description="Disordered" evidence="19">
    <location>
        <begin position="198"/>
        <end position="253"/>
    </location>
</feature>
<keyword evidence="12 18" id="KW-0862">Zinc</keyword>
<evidence type="ECO:0000256" key="1">
    <source>
        <dbReference type="ARBA" id="ARBA00000900"/>
    </source>
</evidence>
<dbReference type="GO" id="GO:0061630">
    <property type="term" value="F:ubiquitin protein ligase activity"/>
    <property type="evidence" value="ECO:0007669"/>
    <property type="project" value="UniProtKB-UniRule"/>
</dbReference>
<comment type="subunit">
    <text evidence="18">Interacts with E2 UBC2, forming a complex with ubiquitin ligase activity.</text>
</comment>
<evidence type="ECO:0000256" key="14">
    <source>
        <dbReference type="ARBA" id="ARBA00023204"/>
    </source>
</evidence>
<evidence type="ECO:0000256" key="19">
    <source>
        <dbReference type="SAM" id="MobiDB-lite"/>
    </source>
</evidence>
<dbReference type="PROSITE" id="PS00518">
    <property type="entry name" value="ZF_RING_1"/>
    <property type="match status" value="1"/>
</dbReference>
<dbReference type="SMART" id="SM00734">
    <property type="entry name" value="ZnF_Rad18"/>
    <property type="match status" value="1"/>
</dbReference>
<name>G8ZN85_TORDE</name>
<dbReference type="STRING" id="1076872.G8ZN85"/>
<dbReference type="PROSITE" id="PS50800">
    <property type="entry name" value="SAP"/>
    <property type="match status" value="1"/>
</dbReference>
<accession>G8ZN85</accession>
<dbReference type="SUPFAM" id="SSF57850">
    <property type="entry name" value="RING/U-box"/>
    <property type="match status" value="1"/>
</dbReference>
<dbReference type="InterPro" id="IPR001841">
    <property type="entry name" value="Znf_RING"/>
</dbReference>
<evidence type="ECO:0000313" key="24">
    <source>
        <dbReference type="Proteomes" id="UP000005627"/>
    </source>
</evidence>
<dbReference type="GO" id="GO:0003697">
    <property type="term" value="F:single-stranded DNA binding"/>
    <property type="evidence" value="ECO:0007669"/>
    <property type="project" value="UniProtKB-UniRule"/>
</dbReference>
<dbReference type="HOGENOM" id="CLU_028491_2_0_1"/>
<keyword evidence="11 18" id="KW-0833">Ubl conjugation pathway</keyword>
<dbReference type="InterPro" id="IPR039577">
    <property type="entry name" value="Rad18"/>
</dbReference>
<keyword evidence="24" id="KW-1185">Reference proteome</keyword>
<reference evidence="23 24" key="1">
    <citation type="journal article" date="2011" name="Proc. Natl. Acad. Sci. U.S.A.">
        <title>Evolutionary erosion of yeast sex chromosomes by mating-type switching accidents.</title>
        <authorList>
            <person name="Gordon J.L."/>
            <person name="Armisen D."/>
            <person name="Proux-Wera E."/>
            <person name="Oheigeartaigh S.S."/>
            <person name="Byrne K.P."/>
            <person name="Wolfe K.H."/>
        </authorList>
    </citation>
    <scope>NUCLEOTIDE SEQUENCE [LARGE SCALE GENOMIC DNA]</scope>
    <source>
        <strain evidence="24">ATCC 10662 / CBS 1146 / NBRC 0425 / NCYC 2629 / NRRL Y-866</strain>
    </source>
</reference>
<feature type="domain" description="SAP" evidence="21">
    <location>
        <begin position="261"/>
        <end position="295"/>
    </location>
</feature>
<dbReference type="FunFam" id="3.30.40.10:FF:000172">
    <property type="entry name" value="E3 ubiquitin-protein ligase RAD18"/>
    <property type="match status" value="1"/>
</dbReference>
<dbReference type="SMART" id="SM00513">
    <property type="entry name" value="SAP"/>
    <property type="match status" value="1"/>
</dbReference>
<dbReference type="EC" id="2.3.2.27" evidence="5 18"/>
<organism evidence="23 24">
    <name type="scientific">Torulaspora delbrueckii</name>
    <name type="common">Yeast</name>
    <name type="synonym">Candida colliculosa</name>
    <dbReference type="NCBI Taxonomy" id="4950"/>
    <lineage>
        <taxon>Eukaryota</taxon>
        <taxon>Fungi</taxon>
        <taxon>Dikarya</taxon>
        <taxon>Ascomycota</taxon>
        <taxon>Saccharomycotina</taxon>
        <taxon>Saccharomycetes</taxon>
        <taxon>Saccharomycetales</taxon>
        <taxon>Saccharomycetaceae</taxon>
        <taxon>Torulaspora</taxon>
    </lineage>
</organism>
<evidence type="ECO:0000259" key="22">
    <source>
        <dbReference type="PROSITE" id="PS51908"/>
    </source>
</evidence>
<dbReference type="EMBL" id="HE616742">
    <property type="protein sequence ID" value="CCE90079.1"/>
    <property type="molecule type" value="Genomic_DNA"/>
</dbReference>
<proteinExistence type="inferred from homology"/>
<dbReference type="InParanoid" id="G8ZN85"/>
<evidence type="ECO:0000256" key="17">
    <source>
        <dbReference type="PROSITE-ProRule" id="PRU01256"/>
    </source>
</evidence>
<evidence type="ECO:0000256" key="7">
    <source>
        <dbReference type="ARBA" id="ARBA00022679"/>
    </source>
</evidence>
<dbReference type="GO" id="GO:0017116">
    <property type="term" value="F:single-stranded DNA helicase activity"/>
    <property type="evidence" value="ECO:0007669"/>
    <property type="project" value="EnsemblFungi"/>
</dbReference>
<dbReference type="PROSITE" id="PS50089">
    <property type="entry name" value="ZF_RING_2"/>
    <property type="match status" value="1"/>
</dbReference>
<dbReference type="GO" id="GO:0005634">
    <property type="term" value="C:nucleus"/>
    <property type="evidence" value="ECO:0007669"/>
    <property type="project" value="UniProtKB-SubCell"/>
</dbReference>
<feature type="compositionally biased region" description="Polar residues" evidence="19">
    <location>
        <begin position="198"/>
        <end position="207"/>
    </location>
</feature>
<evidence type="ECO:0000256" key="10">
    <source>
        <dbReference type="ARBA" id="ARBA00022771"/>
    </source>
</evidence>
<dbReference type="InterPro" id="IPR017907">
    <property type="entry name" value="Znf_RING_CS"/>
</dbReference>
<dbReference type="Gene3D" id="1.10.720.30">
    <property type="entry name" value="SAP domain"/>
    <property type="match status" value="1"/>
</dbReference>
<evidence type="ECO:0000256" key="6">
    <source>
        <dbReference type="ARBA" id="ARBA00015551"/>
    </source>
</evidence>
<dbReference type="Gene3D" id="3.30.40.10">
    <property type="entry name" value="Zinc/RING finger domain, C3HC4 (zinc finger)"/>
    <property type="match status" value="1"/>
</dbReference>
<dbReference type="Proteomes" id="UP000005627">
    <property type="component" value="Chromosome 1"/>
</dbReference>
<evidence type="ECO:0000259" key="20">
    <source>
        <dbReference type="PROSITE" id="PS50089"/>
    </source>
</evidence>
<gene>
    <name evidence="23" type="primary">TDEL0A07470</name>
    <name evidence="23" type="ORF">TDEL_0A07470</name>
</gene>
<dbReference type="PANTHER" id="PTHR14134">
    <property type="entry name" value="E3 UBIQUITIN-PROTEIN LIGASE RAD18"/>
    <property type="match status" value="1"/>
</dbReference>
<dbReference type="Pfam" id="PF02037">
    <property type="entry name" value="SAP"/>
    <property type="match status" value="1"/>
</dbReference>
<dbReference type="OrthoDB" id="9049620at2759"/>
<dbReference type="GO" id="GO:0042276">
    <property type="term" value="P:error-prone translesion synthesis"/>
    <property type="evidence" value="ECO:0007669"/>
    <property type="project" value="EnsemblFungi"/>
</dbReference>
<keyword evidence="7 18" id="KW-0808">Transferase</keyword>
<evidence type="ECO:0000256" key="2">
    <source>
        <dbReference type="ARBA" id="ARBA00004123"/>
    </source>
</evidence>
<dbReference type="GO" id="GO:0097505">
    <property type="term" value="C:Rad6-Rad18 complex"/>
    <property type="evidence" value="ECO:0007669"/>
    <property type="project" value="EnsemblFungi"/>
</dbReference>
<dbReference type="AlphaFoldDB" id="G8ZN85"/>
<evidence type="ECO:0000256" key="8">
    <source>
        <dbReference type="ARBA" id="ARBA00022723"/>
    </source>
</evidence>
<evidence type="ECO:0000256" key="18">
    <source>
        <dbReference type="RuleBase" id="RU368093"/>
    </source>
</evidence>
<dbReference type="GO" id="GO:0006281">
    <property type="term" value="P:DNA repair"/>
    <property type="evidence" value="ECO:0007669"/>
    <property type="project" value="UniProtKB-KW"/>
</dbReference>
<dbReference type="PROSITE" id="PS51908">
    <property type="entry name" value="ZF_UBZ4"/>
    <property type="match status" value="1"/>
</dbReference>
<dbReference type="GeneID" id="11503356"/>
<dbReference type="InterPro" id="IPR036361">
    <property type="entry name" value="SAP_dom_sf"/>
</dbReference>
<keyword evidence="13 18" id="KW-0238">DNA-binding</keyword>
<dbReference type="GO" id="GO:0000785">
    <property type="term" value="C:chromatin"/>
    <property type="evidence" value="ECO:0007669"/>
    <property type="project" value="EnsemblFungi"/>
</dbReference>
<feature type="region of interest" description="Disordered" evidence="19">
    <location>
        <begin position="388"/>
        <end position="408"/>
    </location>
</feature>
<evidence type="ECO:0000313" key="23">
    <source>
        <dbReference type="EMBL" id="CCE90079.1"/>
    </source>
</evidence>
<feature type="compositionally biased region" description="Pro residues" evidence="19">
    <location>
        <begin position="215"/>
        <end position="224"/>
    </location>
</feature>
<dbReference type="RefSeq" id="XP_003679290.1">
    <property type="nucleotide sequence ID" value="XM_003679242.1"/>
</dbReference>
<comment type="subcellular location">
    <subcellularLocation>
        <location evidence="2 18">Nucleus</location>
    </subcellularLocation>
</comment>
<dbReference type="InterPro" id="IPR006642">
    <property type="entry name" value="Rad18_UBZ4"/>
</dbReference>
<feature type="domain" description="UBZ4-type" evidence="22">
    <location>
        <begin position="171"/>
        <end position="199"/>
    </location>
</feature>
<dbReference type="UniPathway" id="UPA00143"/>
<dbReference type="GO" id="GO:0006513">
    <property type="term" value="P:protein monoubiquitination"/>
    <property type="evidence" value="ECO:0007669"/>
    <property type="project" value="EnsemblFungi"/>
</dbReference>
<dbReference type="NCBIfam" id="TIGR00599">
    <property type="entry name" value="rad18"/>
    <property type="match status" value="1"/>
</dbReference>
<evidence type="ECO:0000256" key="16">
    <source>
        <dbReference type="PROSITE-ProRule" id="PRU00175"/>
    </source>
</evidence>
<comment type="similarity">
    <text evidence="4 18">Belongs to the RAD18 family.</text>
</comment>